<dbReference type="KEGG" id="obg:Verru16b_00933"/>
<keyword evidence="2" id="KW-0560">Oxidoreductase</keyword>
<dbReference type="PANTHER" id="PTHR37811:SF2">
    <property type="entry name" value="ABM DOMAIN-CONTAINING PROTEIN"/>
    <property type="match status" value="1"/>
</dbReference>
<proteinExistence type="predicted"/>
<dbReference type="PROSITE" id="PS51725">
    <property type="entry name" value="ABM"/>
    <property type="match status" value="1"/>
</dbReference>
<dbReference type="AlphaFoldDB" id="A0A1D8ASJ9"/>
<keyword evidence="2" id="KW-0503">Monooxygenase</keyword>
<evidence type="ECO:0000259" key="1">
    <source>
        <dbReference type="PROSITE" id="PS51725"/>
    </source>
</evidence>
<evidence type="ECO:0000313" key="3">
    <source>
        <dbReference type="Proteomes" id="UP000095228"/>
    </source>
</evidence>
<dbReference type="RefSeq" id="WP_069961193.1">
    <property type="nucleotide sequence ID" value="NZ_CP016094.1"/>
</dbReference>
<dbReference type="InterPro" id="IPR052936">
    <property type="entry name" value="Jasmonate_Hydroxylase-like"/>
</dbReference>
<dbReference type="InterPro" id="IPR007138">
    <property type="entry name" value="ABM_dom"/>
</dbReference>
<dbReference type="Pfam" id="PF03992">
    <property type="entry name" value="ABM"/>
    <property type="match status" value="1"/>
</dbReference>
<dbReference type="OrthoDB" id="9798439at2"/>
<dbReference type="PANTHER" id="PTHR37811">
    <property type="entry name" value="BLL5343 PROTEIN"/>
    <property type="match status" value="1"/>
</dbReference>
<dbReference type="Proteomes" id="UP000095228">
    <property type="component" value="Chromosome"/>
</dbReference>
<name>A0A1D8ASJ9_9BACT</name>
<dbReference type="EMBL" id="CP016094">
    <property type="protein sequence ID" value="AOS43875.1"/>
    <property type="molecule type" value="Genomic_DNA"/>
</dbReference>
<dbReference type="InterPro" id="IPR011008">
    <property type="entry name" value="Dimeric_a/b-barrel"/>
</dbReference>
<reference evidence="2 3" key="1">
    <citation type="submission" date="2016-06" db="EMBL/GenBank/DDBJ databases">
        <title>Three novel species with peptidoglycan cell walls form the new genus Lacunisphaera gen. nov. in the family Opitutaceae of the verrucomicrobial subdivision 4.</title>
        <authorList>
            <person name="Rast P."/>
            <person name="Gloeckner I."/>
            <person name="Jogler M."/>
            <person name="Boedeker C."/>
            <person name="Jeske O."/>
            <person name="Wiegand S."/>
            <person name="Reinhardt R."/>
            <person name="Schumann P."/>
            <person name="Rohde M."/>
            <person name="Spring S."/>
            <person name="Gloeckner F.O."/>
            <person name="Jogler C."/>
        </authorList>
    </citation>
    <scope>NUCLEOTIDE SEQUENCE [LARGE SCALE GENOMIC DNA]</scope>
    <source>
        <strain evidence="2 3">IG16b</strain>
    </source>
</reference>
<accession>A0A1D8ASJ9</accession>
<dbReference type="PATRIC" id="fig|1838286.3.peg.937"/>
<protein>
    <submittedName>
        <fullName evidence="2">Antibiotic biosynthesis monooxygenase</fullName>
    </submittedName>
</protein>
<gene>
    <name evidence="2" type="ORF">Verru16b_00933</name>
</gene>
<feature type="domain" description="ABM" evidence="1">
    <location>
        <begin position="15"/>
        <end position="101"/>
    </location>
</feature>
<organism evidence="2 3">
    <name type="scientific">Lacunisphaera limnophila</name>
    <dbReference type="NCBI Taxonomy" id="1838286"/>
    <lineage>
        <taxon>Bacteria</taxon>
        <taxon>Pseudomonadati</taxon>
        <taxon>Verrucomicrobiota</taxon>
        <taxon>Opitutia</taxon>
        <taxon>Opitutales</taxon>
        <taxon>Opitutaceae</taxon>
        <taxon>Lacunisphaera</taxon>
    </lineage>
</organism>
<evidence type="ECO:0000313" key="2">
    <source>
        <dbReference type="EMBL" id="AOS43875.1"/>
    </source>
</evidence>
<dbReference type="SUPFAM" id="SSF54909">
    <property type="entry name" value="Dimeric alpha+beta barrel"/>
    <property type="match status" value="1"/>
</dbReference>
<keyword evidence="3" id="KW-1185">Reference proteome</keyword>
<sequence length="111" mass="12410">MNQPVQGSATPEPPYYAVIFTSRRTDGDRGYDAMAARMVALAATQPGFLGVESARGADGLGITVSYWRDEESIRAWKRDPDHQQAQRAGQQAWYDDYQVRIAKVERAYGKP</sequence>
<dbReference type="GO" id="GO:0004497">
    <property type="term" value="F:monooxygenase activity"/>
    <property type="evidence" value="ECO:0007669"/>
    <property type="project" value="UniProtKB-KW"/>
</dbReference>
<dbReference type="Gene3D" id="3.30.70.100">
    <property type="match status" value="1"/>
</dbReference>